<name>A0A5E8CI57_9ZZZZ</name>
<dbReference type="SUPFAM" id="SSF56784">
    <property type="entry name" value="HAD-like"/>
    <property type="match status" value="1"/>
</dbReference>
<keyword evidence="4" id="KW-0119">Carbohydrate metabolism</keyword>
<dbReference type="GO" id="GO:0016787">
    <property type="term" value="F:hydrolase activity"/>
    <property type="evidence" value="ECO:0007669"/>
    <property type="project" value="UniProtKB-KW"/>
</dbReference>
<evidence type="ECO:0000256" key="4">
    <source>
        <dbReference type="ARBA" id="ARBA00023277"/>
    </source>
</evidence>
<accession>A0A5E8CI57</accession>
<sequence>MNFTHFNLNSIDNNVFFLFDLDGTLIDSEYIQWKSYNEALKEYIIDLSFANFIRICHNGNIKSYLINECGFGLENYNLLKNKKNLLMQENCIKDLKLIKGVKELLEYINLNSINCAVVTNGAEFSVNLYKSLIPELNYIKNWIKREDYLNPKPSSECYKLAIKKFYKNEKSIIGFENSYSGYVALKNVTDNIYFITDTQYIYLDKIKNVKLIRDFNQY</sequence>
<dbReference type="Gene3D" id="1.10.150.240">
    <property type="entry name" value="Putative phosphatase, domain 2"/>
    <property type="match status" value="1"/>
</dbReference>
<evidence type="ECO:0000256" key="2">
    <source>
        <dbReference type="ARBA" id="ARBA00022723"/>
    </source>
</evidence>
<dbReference type="SFLD" id="SFLDG01129">
    <property type="entry name" value="C1.5:_HAD__Beta-PGM__Phosphata"/>
    <property type="match status" value="1"/>
</dbReference>
<dbReference type="GO" id="GO:0046872">
    <property type="term" value="F:metal ion binding"/>
    <property type="evidence" value="ECO:0007669"/>
    <property type="project" value="UniProtKB-KW"/>
</dbReference>
<dbReference type="Gene3D" id="3.40.50.1000">
    <property type="entry name" value="HAD superfamily/HAD-like"/>
    <property type="match status" value="1"/>
</dbReference>
<dbReference type="PANTHER" id="PTHR46193:SF18">
    <property type="entry name" value="HEXITOL PHOSPHATASE B"/>
    <property type="match status" value="1"/>
</dbReference>
<dbReference type="InterPro" id="IPR023214">
    <property type="entry name" value="HAD_sf"/>
</dbReference>
<dbReference type="SFLD" id="SFLDS00003">
    <property type="entry name" value="Haloacid_Dehalogenase"/>
    <property type="match status" value="1"/>
</dbReference>
<keyword evidence="3" id="KW-0460">Magnesium</keyword>
<evidence type="ECO:0000313" key="5">
    <source>
        <dbReference type="EMBL" id="VVU95073.1"/>
    </source>
</evidence>
<dbReference type="AlphaFoldDB" id="A0A5E8CI57"/>
<keyword evidence="5" id="KW-0378">Hydrolase</keyword>
<dbReference type="InterPro" id="IPR036412">
    <property type="entry name" value="HAD-like_sf"/>
</dbReference>
<dbReference type="EMBL" id="CABVLZ010000003">
    <property type="protein sequence ID" value="VVU95073.1"/>
    <property type="molecule type" value="Genomic_DNA"/>
</dbReference>
<evidence type="ECO:0000256" key="3">
    <source>
        <dbReference type="ARBA" id="ARBA00022842"/>
    </source>
</evidence>
<proteinExistence type="predicted"/>
<dbReference type="PANTHER" id="PTHR46193">
    <property type="entry name" value="6-PHOSPHOGLUCONATE PHOSPHATASE"/>
    <property type="match status" value="1"/>
</dbReference>
<dbReference type="InterPro" id="IPR023198">
    <property type="entry name" value="PGP-like_dom2"/>
</dbReference>
<dbReference type="InterPro" id="IPR051600">
    <property type="entry name" value="Beta-PGM-like"/>
</dbReference>
<dbReference type="Pfam" id="PF13419">
    <property type="entry name" value="HAD_2"/>
    <property type="match status" value="1"/>
</dbReference>
<organism evidence="5">
    <name type="scientific">seawater metagenome</name>
    <dbReference type="NCBI Taxonomy" id="1561972"/>
    <lineage>
        <taxon>unclassified sequences</taxon>
        <taxon>metagenomes</taxon>
        <taxon>ecological metagenomes</taxon>
    </lineage>
</organism>
<reference evidence="5" key="1">
    <citation type="submission" date="2019-09" db="EMBL/GenBank/DDBJ databases">
        <authorList>
            <person name="Needham M D."/>
        </authorList>
    </citation>
    <scope>NUCLEOTIDE SEQUENCE</scope>
</reference>
<dbReference type="InterPro" id="IPR041492">
    <property type="entry name" value="HAD_2"/>
</dbReference>
<gene>
    <name evidence="5" type="ORF">CPAV1605_798</name>
</gene>
<keyword evidence="2" id="KW-0479">Metal-binding</keyword>
<comment type="cofactor">
    <cofactor evidence="1">
        <name>Mg(2+)</name>
        <dbReference type="ChEBI" id="CHEBI:18420"/>
    </cofactor>
</comment>
<evidence type="ECO:0000256" key="1">
    <source>
        <dbReference type="ARBA" id="ARBA00001946"/>
    </source>
</evidence>
<protein>
    <submittedName>
        <fullName evidence="5">Haloacid dehalogenase-like hydrolase</fullName>
    </submittedName>
</protein>